<dbReference type="EMBL" id="CAADRM010000081">
    <property type="protein sequence ID" value="VFU13536.1"/>
    <property type="molecule type" value="Genomic_DNA"/>
</dbReference>
<protein>
    <submittedName>
        <fullName evidence="1">LemA family protein</fullName>
    </submittedName>
</protein>
<sequence>MGNRISVGCERDKDQVRTLNAYVKTFSDLLFALLAGVRHCVCFEGSEAEQQTSGVKS</sequence>
<name>A0A485LXD0_9ZZZZ</name>
<evidence type="ECO:0000313" key="1">
    <source>
        <dbReference type="EMBL" id="VFU13536.1"/>
    </source>
</evidence>
<gene>
    <name evidence="1" type="ORF">SCFA_20006</name>
</gene>
<reference evidence="1" key="1">
    <citation type="submission" date="2019-03" db="EMBL/GenBank/DDBJ databases">
        <authorList>
            <person name="Hao L."/>
        </authorList>
    </citation>
    <scope>NUCLEOTIDE SEQUENCE</scope>
</reference>
<organism evidence="1">
    <name type="scientific">anaerobic digester metagenome</name>
    <dbReference type="NCBI Taxonomy" id="1263854"/>
    <lineage>
        <taxon>unclassified sequences</taxon>
        <taxon>metagenomes</taxon>
        <taxon>ecological metagenomes</taxon>
    </lineage>
</organism>
<accession>A0A485LXD0</accession>
<proteinExistence type="predicted"/>
<dbReference type="AlphaFoldDB" id="A0A485LXD0"/>